<dbReference type="InterPro" id="IPR036465">
    <property type="entry name" value="vWFA_dom_sf"/>
</dbReference>
<comment type="caution">
    <text evidence="1">The sequence shown here is derived from an EMBL/GenBank/DDBJ whole genome shotgun (WGS) entry which is preliminary data.</text>
</comment>
<gene>
    <name evidence="1" type="ORF">JCM19231_5711</name>
</gene>
<evidence type="ECO:0000313" key="2">
    <source>
        <dbReference type="Proteomes" id="UP000031671"/>
    </source>
</evidence>
<dbReference type="Gene3D" id="3.40.50.410">
    <property type="entry name" value="von Willebrand factor, type A domain"/>
    <property type="match status" value="1"/>
</dbReference>
<reference evidence="1 2" key="1">
    <citation type="submission" date="2015-01" db="EMBL/GenBank/DDBJ databases">
        <title>Vibrio sp. C1 JCM 19231 whole genome shotgun sequence.</title>
        <authorList>
            <person name="Sawabe T."/>
            <person name="Meirelles P."/>
            <person name="Feng G."/>
            <person name="Sayaka M."/>
            <person name="Hattori M."/>
            <person name="Ohkuma M."/>
        </authorList>
    </citation>
    <scope>NUCLEOTIDE SEQUENCE [LARGE SCALE GENOMIC DNA]</scope>
    <source>
        <strain evidence="2">JCM 19231</strain>
    </source>
</reference>
<reference evidence="1 2" key="2">
    <citation type="submission" date="2015-01" db="EMBL/GenBank/DDBJ databases">
        <authorList>
            <consortium name="NBRP consortium"/>
            <person name="Sawabe T."/>
            <person name="Meirelles P."/>
            <person name="Feng G."/>
            <person name="Sayaka M."/>
            <person name="Hattori M."/>
            <person name="Ohkuma M."/>
        </authorList>
    </citation>
    <scope>NUCLEOTIDE SEQUENCE [LARGE SCALE GENOMIC DNA]</scope>
    <source>
        <strain evidence="2">JCM 19231</strain>
    </source>
</reference>
<dbReference type="Proteomes" id="UP000031671">
    <property type="component" value="Unassembled WGS sequence"/>
</dbReference>
<accession>A0A0B8P8P7</accession>
<name>A0A0B8P8P7_9VIBR</name>
<dbReference type="RefSeq" id="WP_261833528.1">
    <property type="nucleotide sequence ID" value="NZ_AP024881.1"/>
</dbReference>
<keyword evidence="2" id="KW-1185">Reference proteome</keyword>
<sequence length="495" mass="55149">MKSFKKQKGVAIIVVALSMVAIGGMAQLAVEGSRIIQERNRLADAAEAATLAVSIANRSDKTFSDQMARDYLEKYLPNVDIENVNVIRKEGQEEVDGNKLYYVQYEVEADAKFGSQLSFINSGSGDSDSRAIGNEAMAKTYMLPSDLDLVYVADFSGSMDEDWSRTQTRLEVLKEQVNIISDDLLSSGAVEAGYAHRIGFVPYNMRTQELVDGERRCVTELEYKSATVDGVRVNHSDIDWYQWGYKRVGDVSECSKKAKNCPDFSTQAHASVISDIFDQSRRETGYGKDTARWPDPLSYIDIDKTVRNWNISKTVQHNLHPNYSDSGMRLFGGSICGSKAKFETIGLSNQKPIIDDMEASGGTSVYQGFIRGAQILASARPDKDNPDDLEEYFERSQMLLILSDGQEDPYRNTFSRLVNAGLCTEIREHFKDHERPLYIGVIGISFDASGQTGFRDCADEIIDVSNSEDLLEKIQELIQKGAATSGVSRLYDKTL</sequence>
<dbReference type="SUPFAM" id="SSF53300">
    <property type="entry name" value="vWA-like"/>
    <property type="match status" value="1"/>
</dbReference>
<protein>
    <submittedName>
        <fullName evidence="1">Protein tadG</fullName>
    </submittedName>
</protein>
<dbReference type="AlphaFoldDB" id="A0A0B8P8P7"/>
<dbReference type="EMBL" id="BBRZ01000175">
    <property type="protein sequence ID" value="GAM59593.1"/>
    <property type="molecule type" value="Genomic_DNA"/>
</dbReference>
<proteinExistence type="predicted"/>
<organism evidence="1 2">
    <name type="scientific">Vibrio ishigakensis</name>
    <dbReference type="NCBI Taxonomy" id="1481914"/>
    <lineage>
        <taxon>Bacteria</taxon>
        <taxon>Pseudomonadati</taxon>
        <taxon>Pseudomonadota</taxon>
        <taxon>Gammaproteobacteria</taxon>
        <taxon>Vibrionales</taxon>
        <taxon>Vibrionaceae</taxon>
        <taxon>Vibrio</taxon>
    </lineage>
</organism>
<evidence type="ECO:0000313" key="1">
    <source>
        <dbReference type="EMBL" id="GAM59593.1"/>
    </source>
</evidence>